<evidence type="ECO:0000313" key="2">
    <source>
        <dbReference type="Proteomes" id="UP000289340"/>
    </source>
</evidence>
<dbReference type="AlphaFoldDB" id="A0A445LSM7"/>
<protein>
    <submittedName>
        <fullName evidence="1">DNA damage-binding protein 1a</fullName>
    </submittedName>
</protein>
<reference evidence="1 2" key="1">
    <citation type="submission" date="2018-09" db="EMBL/GenBank/DDBJ databases">
        <title>A high-quality reference genome of wild soybean provides a powerful tool to mine soybean genomes.</title>
        <authorList>
            <person name="Xie M."/>
            <person name="Chung C.Y.L."/>
            <person name="Li M.-W."/>
            <person name="Wong F.-L."/>
            <person name="Chan T.-F."/>
            <person name="Lam H.-M."/>
        </authorList>
    </citation>
    <scope>NUCLEOTIDE SEQUENCE [LARGE SCALE GENOMIC DNA]</scope>
    <source>
        <strain evidence="2">cv. W05</strain>
        <tissue evidence="1">Hypocotyl of etiolated seedlings</tissue>
    </source>
</reference>
<evidence type="ECO:0000313" key="1">
    <source>
        <dbReference type="EMBL" id="RZC26215.1"/>
    </source>
</evidence>
<accession>A0A445LSM7</accession>
<organism evidence="1 2">
    <name type="scientific">Glycine soja</name>
    <name type="common">Wild soybean</name>
    <dbReference type="NCBI Taxonomy" id="3848"/>
    <lineage>
        <taxon>Eukaryota</taxon>
        <taxon>Viridiplantae</taxon>
        <taxon>Streptophyta</taxon>
        <taxon>Embryophyta</taxon>
        <taxon>Tracheophyta</taxon>
        <taxon>Spermatophyta</taxon>
        <taxon>Magnoliopsida</taxon>
        <taxon>eudicotyledons</taxon>
        <taxon>Gunneridae</taxon>
        <taxon>Pentapetalae</taxon>
        <taxon>rosids</taxon>
        <taxon>fabids</taxon>
        <taxon>Fabales</taxon>
        <taxon>Fabaceae</taxon>
        <taxon>Papilionoideae</taxon>
        <taxon>50 kb inversion clade</taxon>
        <taxon>NPAAA clade</taxon>
        <taxon>indigoferoid/millettioid clade</taxon>
        <taxon>Phaseoleae</taxon>
        <taxon>Glycine</taxon>
        <taxon>Glycine subgen. Soja</taxon>
    </lineage>
</organism>
<dbReference type="EMBL" id="QZWG01000002">
    <property type="protein sequence ID" value="RZC26215.1"/>
    <property type="molecule type" value="Genomic_DNA"/>
</dbReference>
<dbReference type="InterPro" id="IPR050358">
    <property type="entry name" value="RSE1/DDB1/CFT1"/>
</dbReference>
<proteinExistence type="predicted"/>
<keyword evidence="2" id="KW-1185">Reference proteome</keyword>
<comment type="caution">
    <text evidence="1">The sequence shown here is derived from an EMBL/GenBank/DDBJ whole genome shotgun (WGS) entry which is preliminary data.</text>
</comment>
<dbReference type="PANTHER" id="PTHR10644">
    <property type="entry name" value="DNA REPAIR/RNA PROCESSING CPSF FAMILY"/>
    <property type="match status" value="1"/>
</dbReference>
<feature type="non-terminal residue" evidence="1">
    <location>
        <position position="1"/>
    </location>
</feature>
<name>A0A445LSM7_GLYSO</name>
<gene>
    <name evidence="1" type="ORF">D0Y65_004739</name>
</gene>
<dbReference type="Proteomes" id="UP000289340">
    <property type="component" value="Chromosome 2"/>
</dbReference>
<dbReference type="InterPro" id="IPR015943">
    <property type="entry name" value="WD40/YVTN_repeat-like_dom_sf"/>
</dbReference>
<sequence length="58" mass="6695">LGSVESCSMHFSYYSILFLQIDIIDPDCRLIGLHLYDGLFKVIPFDNKGQLKEAFNIR</sequence>
<dbReference type="Gene3D" id="2.130.10.10">
    <property type="entry name" value="YVTN repeat-like/Quinoprotein amine dehydrogenase"/>
    <property type="match status" value="1"/>
</dbReference>